<dbReference type="Proteomes" id="UP000807306">
    <property type="component" value="Unassembled WGS sequence"/>
</dbReference>
<accession>A0A9P6JMD6</accession>
<sequence>MPQDDGIPSSSRYAFRSVAEINFALEYYNTGLSQVHNSLLIDIATRITQPKHRDIPTYLFVMAYIHVKNLLGINFDLAQSTGFAALLRELRSCKDRFKDADIRRIQETWGVGGISWDFMDRYISTHPVDEEPPGPTYPAPQAASSNRSAVFTSNIGSRGSPKGKDRQDVDMDAEFPVDGVNSRMDDLALVNGKTIEENSRWKGISNSNSGDPPFNP</sequence>
<feature type="region of interest" description="Disordered" evidence="1">
    <location>
        <begin position="129"/>
        <end position="177"/>
    </location>
</feature>
<dbReference type="EMBL" id="MU157880">
    <property type="protein sequence ID" value="KAF9525753.1"/>
    <property type="molecule type" value="Genomic_DNA"/>
</dbReference>
<dbReference type="AlphaFoldDB" id="A0A9P6JMD6"/>
<evidence type="ECO:0000313" key="2">
    <source>
        <dbReference type="EMBL" id="KAF9525753.1"/>
    </source>
</evidence>
<feature type="region of interest" description="Disordered" evidence="1">
    <location>
        <begin position="195"/>
        <end position="216"/>
    </location>
</feature>
<gene>
    <name evidence="2" type="ORF">CPB83DRAFT_517821</name>
</gene>
<protein>
    <submittedName>
        <fullName evidence="2">Uncharacterized protein</fullName>
    </submittedName>
</protein>
<evidence type="ECO:0000256" key="1">
    <source>
        <dbReference type="SAM" id="MobiDB-lite"/>
    </source>
</evidence>
<proteinExistence type="predicted"/>
<comment type="caution">
    <text evidence="2">The sequence shown here is derived from an EMBL/GenBank/DDBJ whole genome shotgun (WGS) entry which is preliminary data.</text>
</comment>
<feature type="compositionally biased region" description="Polar residues" evidence="1">
    <location>
        <begin position="142"/>
        <end position="157"/>
    </location>
</feature>
<keyword evidence="3" id="KW-1185">Reference proteome</keyword>
<organism evidence="2 3">
    <name type="scientific">Crepidotus variabilis</name>
    <dbReference type="NCBI Taxonomy" id="179855"/>
    <lineage>
        <taxon>Eukaryota</taxon>
        <taxon>Fungi</taxon>
        <taxon>Dikarya</taxon>
        <taxon>Basidiomycota</taxon>
        <taxon>Agaricomycotina</taxon>
        <taxon>Agaricomycetes</taxon>
        <taxon>Agaricomycetidae</taxon>
        <taxon>Agaricales</taxon>
        <taxon>Agaricineae</taxon>
        <taxon>Crepidotaceae</taxon>
        <taxon>Crepidotus</taxon>
    </lineage>
</organism>
<name>A0A9P6JMD6_9AGAR</name>
<evidence type="ECO:0000313" key="3">
    <source>
        <dbReference type="Proteomes" id="UP000807306"/>
    </source>
</evidence>
<reference evidence="2" key="1">
    <citation type="submission" date="2020-11" db="EMBL/GenBank/DDBJ databases">
        <authorList>
            <consortium name="DOE Joint Genome Institute"/>
            <person name="Ahrendt S."/>
            <person name="Riley R."/>
            <person name="Andreopoulos W."/>
            <person name="Labutti K."/>
            <person name="Pangilinan J."/>
            <person name="Ruiz-Duenas F.J."/>
            <person name="Barrasa J.M."/>
            <person name="Sanchez-Garcia M."/>
            <person name="Camarero S."/>
            <person name="Miyauchi S."/>
            <person name="Serrano A."/>
            <person name="Linde D."/>
            <person name="Babiker R."/>
            <person name="Drula E."/>
            <person name="Ayuso-Fernandez I."/>
            <person name="Pacheco R."/>
            <person name="Padilla G."/>
            <person name="Ferreira P."/>
            <person name="Barriuso J."/>
            <person name="Kellner H."/>
            <person name="Castanera R."/>
            <person name="Alfaro M."/>
            <person name="Ramirez L."/>
            <person name="Pisabarro A.G."/>
            <person name="Kuo A."/>
            <person name="Tritt A."/>
            <person name="Lipzen A."/>
            <person name="He G."/>
            <person name="Yan M."/>
            <person name="Ng V."/>
            <person name="Cullen D."/>
            <person name="Martin F."/>
            <person name="Rosso M.-N."/>
            <person name="Henrissat B."/>
            <person name="Hibbett D."/>
            <person name="Martinez A.T."/>
            <person name="Grigoriev I.V."/>
        </authorList>
    </citation>
    <scope>NUCLEOTIDE SEQUENCE</scope>
    <source>
        <strain evidence="2">CBS 506.95</strain>
    </source>
</reference>